<dbReference type="GO" id="GO:0016722">
    <property type="term" value="F:oxidoreductase activity, acting on metal ions"/>
    <property type="evidence" value="ECO:0007669"/>
    <property type="project" value="InterPro"/>
</dbReference>
<evidence type="ECO:0000313" key="5">
    <source>
        <dbReference type="EMBL" id="OUQ09737.1"/>
    </source>
</evidence>
<feature type="domain" description="Ferritin/DPS" evidence="3">
    <location>
        <begin position="9"/>
        <end position="149"/>
    </location>
</feature>
<evidence type="ECO:0000313" key="6">
    <source>
        <dbReference type="EMBL" id="OUZ18001.1"/>
    </source>
</evidence>
<dbReference type="Proteomes" id="UP000196074">
    <property type="component" value="Unassembled WGS sequence"/>
</dbReference>
<accession>A0A0H2Q0H4</accession>
<evidence type="ECO:0000256" key="1">
    <source>
        <dbReference type="ARBA" id="ARBA00009497"/>
    </source>
</evidence>
<dbReference type="PROSITE" id="PS00819">
    <property type="entry name" value="DPS_2"/>
    <property type="match status" value="1"/>
</dbReference>
<dbReference type="InterPro" id="IPR023188">
    <property type="entry name" value="DPS_DNA-bd_CS"/>
</dbReference>
<dbReference type="InterPro" id="IPR012347">
    <property type="entry name" value="Ferritin-like"/>
</dbReference>
<reference evidence="7 10" key="1">
    <citation type="submission" date="2015-06" db="EMBL/GenBank/DDBJ databases">
        <title>The Genome Sequence of Enterococcus cecorum 170AEA1.</title>
        <authorList>
            <consortium name="The Broad Institute Genomics Platform"/>
            <consortium name="The Broad Institute Genome Sequencing Center for Infectious Disease"/>
            <person name="Earl A.M."/>
            <person name="Van Tyne D."/>
            <person name="Lebreton F."/>
            <person name="Saavedra J.T."/>
            <person name="Gilmore M.S."/>
            <person name="Manson McGuire A."/>
            <person name="Clock S."/>
            <person name="Crupain M."/>
            <person name="Rangan U."/>
            <person name="Young S."/>
            <person name="Abouelleil A."/>
            <person name="Cao P."/>
            <person name="Chapman S.B."/>
            <person name="Griggs A."/>
            <person name="Priest M."/>
            <person name="Shea T."/>
            <person name="Wortman J."/>
            <person name="Nusbaum C."/>
            <person name="Birren B."/>
        </authorList>
    </citation>
    <scope>NUCLEOTIDE SEQUENCE [LARGE SCALE GENOMIC DNA]</scope>
    <source>
        <strain evidence="7 10">170AEA1</strain>
    </source>
</reference>
<comment type="caution">
    <text evidence="6">The sequence shown here is derived from an EMBL/GenBank/DDBJ whole genome shotgun (WGS) entry which is preliminary data.</text>
</comment>
<dbReference type="EMBL" id="LEOY01000012">
    <property type="protein sequence ID" value="RBR28983.1"/>
    <property type="molecule type" value="Genomic_DNA"/>
</dbReference>
<evidence type="ECO:0000313" key="8">
    <source>
        <dbReference type="Proteomes" id="UP000196074"/>
    </source>
</evidence>
<evidence type="ECO:0000256" key="2">
    <source>
        <dbReference type="RuleBase" id="RU003875"/>
    </source>
</evidence>
<dbReference type="InterPro" id="IPR002177">
    <property type="entry name" value="DPS_DNA-bd"/>
</dbReference>
<dbReference type="GO" id="GO:0008199">
    <property type="term" value="F:ferric iron binding"/>
    <property type="evidence" value="ECO:0007669"/>
    <property type="project" value="InterPro"/>
</dbReference>
<dbReference type="PANTHER" id="PTHR42932">
    <property type="entry name" value="GENERAL STRESS PROTEIN 20U"/>
    <property type="match status" value="1"/>
</dbReference>
<organism evidence="6 9">
    <name type="scientific">Enterococcus cecorum</name>
    <dbReference type="NCBI Taxonomy" id="44008"/>
    <lineage>
        <taxon>Bacteria</taxon>
        <taxon>Bacillati</taxon>
        <taxon>Bacillota</taxon>
        <taxon>Bacilli</taxon>
        <taxon>Lactobacillales</taxon>
        <taxon>Enterococcaceae</taxon>
        <taxon>Enterococcus</taxon>
    </lineage>
</organism>
<dbReference type="RefSeq" id="WP_016250568.1">
    <property type="nucleotide sequence ID" value="NZ_AP035890.1"/>
</dbReference>
<evidence type="ECO:0000313" key="4">
    <source>
        <dbReference type="EMBL" id="MDT2797114.1"/>
    </source>
</evidence>
<name>A0A0H2Q0H4_9ENTE</name>
<reference evidence="8" key="2">
    <citation type="submission" date="2017-04" db="EMBL/GenBank/DDBJ databases">
        <title>Function of individual gut microbiota members based on whole genome sequencing of pure cultures obtained from chicken caecum.</title>
        <authorList>
            <person name="Medvecky M."/>
            <person name="Cejkova D."/>
            <person name="Polansky O."/>
            <person name="Karasova D."/>
            <person name="Kubasova T."/>
            <person name="Cizek A."/>
            <person name="Rychlik I."/>
        </authorList>
    </citation>
    <scope>NUCLEOTIDE SEQUENCE [LARGE SCALE GENOMIC DNA]</scope>
    <source>
        <strain evidence="8">An144</strain>
    </source>
</reference>
<dbReference type="Proteomes" id="UP000252800">
    <property type="component" value="Unassembled WGS sequence"/>
</dbReference>
<dbReference type="SUPFAM" id="SSF47240">
    <property type="entry name" value="Ferritin-like"/>
    <property type="match status" value="1"/>
</dbReference>
<dbReference type="InterPro" id="IPR008331">
    <property type="entry name" value="Ferritin_DPS_dom"/>
</dbReference>
<comment type="similarity">
    <text evidence="1 2">Belongs to the Dps family.</text>
</comment>
<dbReference type="AlphaFoldDB" id="A0A0H2Q0H4"/>
<reference evidence="5" key="4">
    <citation type="journal article" date="2018" name="BMC Genomics">
        <title>Whole genome sequencing and function prediction of 133 gut anaerobes isolated from chicken caecum in pure cultures.</title>
        <authorList>
            <person name="Medvecky M."/>
            <person name="Cejkova D."/>
            <person name="Polansky O."/>
            <person name="Karasova D."/>
            <person name="Kubasova T."/>
            <person name="Cizek A."/>
            <person name="Rychlik I."/>
        </authorList>
    </citation>
    <scope>NUCLEOTIDE SEQUENCE</scope>
    <source>
        <strain evidence="5">An144</strain>
    </source>
</reference>
<evidence type="ECO:0000259" key="3">
    <source>
        <dbReference type="Pfam" id="PF00210"/>
    </source>
</evidence>
<dbReference type="PROSITE" id="PS00818">
    <property type="entry name" value="DPS_1"/>
    <property type="match status" value="1"/>
</dbReference>
<dbReference type="EMBL" id="NFLC01000017">
    <property type="protein sequence ID" value="OUQ09737.1"/>
    <property type="molecule type" value="Genomic_DNA"/>
</dbReference>
<evidence type="ECO:0000313" key="10">
    <source>
        <dbReference type="Proteomes" id="UP000252800"/>
    </source>
</evidence>
<reference evidence="4" key="5">
    <citation type="submission" date="2023-03" db="EMBL/GenBank/DDBJ databases">
        <authorList>
            <person name="Shen W."/>
            <person name="Cai J."/>
        </authorList>
    </citation>
    <scope>NUCLEOTIDE SEQUENCE</scope>
    <source>
        <strain evidence="4">B245-2</strain>
    </source>
</reference>
<dbReference type="Pfam" id="PF00210">
    <property type="entry name" value="Ferritin"/>
    <property type="match status" value="1"/>
</dbReference>
<protein>
    <submittedName>
        <fullName evidence="7">DNA protection during starvation protein 1</fullName>
    </submittedName>
    <submittedName>
        <fullName evidence="4">DNA starvation/stationary phase protection protein</fullName>
    </submittedName>
    <submittedName>
        <fullName evidence="6">Dps family protein</fullName>
    </submittedName>
</protein>
<dbReference type="CDD" id="cd01043">
    <property type="entry name" value="DPS"/>
    <property type="match status" value="1"/>
</dbReference>
<sequence length="161" mass="18253">MAVEKTKNVLNQLVADLSQFSTVIHQVHWYMRGPEFLTLHPLMDEYMDEINAQLDEVAERLITLGGAPYSTLKEFAENTGIKDEVGSYDLSIPEQMEKLVAGYRYLADLYEEGIEVSGEEGDDVTQDMFIEFKGAVEKKIWMVQAKLGRAPELNLTEGVHH</sequence>
<gene>
    <name evidence="6" type="ORF">A5869_001483</name>
    <name evidence="5" type="ORF">B5E88_08805</name>
    <name evidence="7" type="ORF">EB18_01600</name>
    <name evidence="4" type="ORF">P7H47_07650</name>
</gene>
<reference evidence="6 9" key="3">
    <citation type="submission" date="2017-05" db="EMBL/GenBank/DDBJ databases">
        <title>The Genome Sequence of Enterococcus faecium 2D5_DIV0622.</title>
        <authorList>
            <consortium name="The Broad Institute Genomics Platform"/>
            <consortium name="The Broad Institute Genomic Center for Infectious Diseases"/>
            <person name="Earl A."/>
            <person name="Manson A."/>
            <person name="Schwartman J."/>
            <person name="Gilmore M."/>
            <person name="Abouelleil A."/>
            <person name="Cao P."/>
            <person name="Chapman S."/>
            <person name="Cusick C."/>
            <person name="Shea T."/>
            <person name="Young S."/>
            <person name="Neafsey D."/>
            <person name="Nusbaum C."/>
            <person name="Birren B."/>
        </authorList>
    </citation>
    <scope>NUCLEOTIDE SEQUENCE [LARGE SCALE GENOMIC DNA]</scope>
    <source>
        <strain evidence="6 9">2D5_DIV0622</strain>
    </source>
</reference>
<evidence type="ECO:0000313" key="9">
    <source>
        <dbReference type="Proteomes" id="UP000196503"/>
    </source>
</evidence>
<dbReference type="Proteomes" id="UP000196503">
    <property type="component" value="Unassembled WGS sequence"/>
</dbReference>
<dbReference type="Gene3D" id="1.20.1260.10">
    <property type="match status" value="1"/>
</dbReference>
<dbReference type="GeneID" id="60872813"/>
<dbReference type="PRINTS" id="PR01346">
    <property type="entry name" value="HELNAPAPROT"/>
</dbReference>
<dbReference type="EMBL" id="JARQBI010000016">
    <property type="protein sequence ID" value="MDT2797114.1"/>
    <property type="molecule type" value="Genomic_DNA"/>
</dbReference>
<dbReference type="PIRSF" id="PIRSF005900">
    <property type="entry name" value="Dps"/>
    <property type="match status" value="1"/>
</dbReference>
<dbReference type="Proteomes" id="UP001255696">
    <property type="component" value="Unassembled WGS sequence"/>
</dbReference>
<proteinExistence type="inferred from homology"/>
<dbReference type="EMBL" id="NIBL01000002">
    <property type="protein sequence ID" value="OUZ18001.1"/>
    <property type="molecule type" value="Genomic_DNA"/>
</dbReference>
<dbReference type="PANTHER" id="PTHR42932:SF1">
    <property type="entry name" value="GENERAL STRESS PROTEIN 20U"/>
    <property type="match status" value="1"/>
</dbReference>
<dbReference type="InterPro" id="IPR009078">
    <property type="entry name" value="Ferritin-like_SF"/>
</dbReference>
<evidence type="ECO:0000313" key="7">
    <source>
        <dbReference type="EMBL" id="RBR28983.1"/>
    </source>
</evidence>